<sequence length="194" mass="22761">MIGTAQIRPAVRARPPGFTFVEILIVLTLMGLVALPFTRMFLFGVQGSHENADQILAHNLAREKLEEIRTLPFELVKDDFENFRNIYRDRPDFEKAFENRADFEKTFTDVLTADMVKEGEGKETYERLRELYASAYRRPFDLYPDDVRGFRRVLEVDERYDNAIPSRMKKVTVRVYDRQGHKQAEVVTLVSRHK</sequence>
<protein>
    <recommendedName>
        <fullName evidence="4">Prepilin-type N-terminal cleavage/methylation domain-containing protein</fullName>
    </recommendedName>
</protein>
<accession>A0A367ZU93</accession>
<reference evidence="2 3" key="1">
    <citation type="submission" date="2018-05" db="EMBL/GenBank/DDBJ databases">
        <title>A metagenomic window into the 2 km-deep terrestrial subsurface aquifer revealed taxonomically and functionally diverse microbial community comprising novel uncultured bacterial lineages.</title>
        <authorList>
            <person name="Kadnikov V.V."/>
            <person name="Mardanov A.V."/>
            <person name="Beletsky A.V."/>
            <person name="Banks D."/>
            <person name="Pimenov N.V."/>
            <person name="Frank Y.A."/>
            <person name="Karnachuk O.V."/>
            <person name="Ravin N.V."/>
        </authorList>
    </citation>
    <scope>NUCLEOTIDE SEQUENCE [LARGE SCALE GENOMIC DNA]</scope>
    <source>
        <strain evidence="2">BY5</strain>
    </source>
</reference>
<comment type="caution">
    <text evidence="2">The sequence shown here is derived from an EMBL/GenBank/DDBJ whole genome shotgun (WGS) entry which is preliminary data.</text>
</comment>
<dbReference type="AlphaFoldDB" id="A0A367ZU93"/>
<dbReference type="NCBIfam" id="TIGR02532">
    <property type="entry name" value="IV_pilin_GFxxxE"/>
    <property type="match status" value="1"/>
</dbReference>
<keyword evidence="1" id="KW-0472">Membrane</keyword>
<keyword evidence="1" id="KW-0812">Transmembrane</keyword>
<feature type="transmembrane region" description="Helical" evidence="1">
    <location>
        <begin position="18"/>
        <end position="37"/>
    </location>
</feature>
<dbReference type="InterPro" id="IPR012902">
    <property type="entry name" value="N_methyl_site"/>
</dbReference>
<evidence type="ECO:0008006" key="4">
    <source>
        <dbReference type="Google" id="ProtNLM"/>
    </source>
</evidence>
<organism evidence="2 3">
    <name type="scientific">Candidatus Ozemobacter sibiricus</name>
    <dbReference type="NCBI Taxonomy" id="2268124"/>
    <lineage>
        <taxon>Bacteria</taxon>
        <taxon>Candidatus Ozemobacteria</taxon>
        <taxon>Candidatus Ozemobacterales</taxon>
        <taxon>Candidatus Ozemobacteraceae</taxon>
        <taxon>Candidatus Ozemobacter</taxon>
    </lineage>
</organism>
<evidence type="ECO:0000256" key="1">
    <source>
        <dbReference type="SAM" id="Phobius"/>
    </source>
</evidence>
<evidence type="ECO:0000313" key="3">
    <source>
        <dbReference type="Proteomes" id="UP000252355"/>
    </source>
</evidence>
<keyword evidence="1" id="KW-1133">Transmembrane helix</keyword>
<dbReference type="EMBL" id="QOQW01000001">
    <property type="protein sequence ID" value="RCK81715.1"/>
    <property type="molecule type" value="Genomic_DNA"/>
</dbReference>
<dbReference type="Proteomes" id="UP000252355">
    <property type="component" value="Unassembled WGS sequence"/>
</dbReference>
<gene>
    <name evidence="2" type="ORF">OZSIB_0849</name>
</gene>
<proteinExistence type="predicted"/>
<name>A0A367ZU93_9BACT</name>
<evidence type="ECO:0000313" key="2">
    <source>
        <dbReference type="EMBL" id="RCK81715.1"/>
    </source>
</evidence>
<dbReference type="Pfam" id="PF07963">
    <property type="entry name" value="N_methyl"/>
    <property type="match status" value="1"/>
</dbReference>